<evidence type="ECO:0000313" key="3">
    <source>
        <dbReference type="Proteomes" id="UP000037773"/>
    </source>
</evidence>
<feature type="region of interest" description="Disordered" evidence="1">
    <location>
        <begin position="123"/>
        <end position="151"/>
    </location>
</feature>
<keyword evidence="3" id="KW-1185">Reference proteome</keyword>
<reference evidence="2 3" key="1">
    <citation type="submission" date="2015-07" db="EMBL/GenBank/DDBJ databases">
        <authorList>
            <person name="Noorani M."/>
        </authorList>
    </citation>
    <scope>NUCLEOTIDE SEQUENCE [LARGE SCALE GENOMIC DNA]</scope>
    <source>
        <strain evidence="2 3">NRRL B-24567</strain>
    </source>
</reference>
<comment type="caution">
    <text evidence="2">The sequence shown here is derived from an EMBL/GenBank/DDBJ whole genome shotgun (WGS) entry which is preliminary data.</text>
</comment>
<evidence type="ECO:0000313" key="2">
    <source>
        <dbReference type="EMBL" id="KOT43667.1"/>
    </source>
</evidence>
<sequence length="151" mass="15580">MFHVGRAGAVVGAQGPAVRGGVVRAGAARDRHGLDREHHAVPQRHPPSRPALVRHARVLVHTASDAVAAEVLHDAVPPARHTVPIACAMSPMRLPTTAASMPAASARSAVPIGVTSAGRGAPTVKLIAESPAQPPSWAPQSIETRSPSRSR</sequence>
<protein>
    <submittedName>
        <fullName evidence="2">Uncharacterized protein</fullName>
    </submittedName>
</protein>
<gene>
    <name evidence="2" type="ORF">ADK41_05830</name>
</gene>
<feature type="compositionally biased region" description="Polar residues" evidence="1">
    <location>
        <begin position="142"/>
        <end position="151"/>
    </location>
</feature>
<dbReference type="Proteomes" id="UP000037773">
    <property type="component" value="Unassembled WGS sequence"/>
</dbReference>
<proteinExistence type="predicted"/>
<name>A0A0M8QMS0_9ACTN</name>
<accession>A0A0M8QMS0</accession>
<dbReference type="AlphaFoldDB" id="A0A0M8QMS0"/>
<dbReference type="EMBL" id="LGCN01000051">
    <property type="protein sequence ID" value="KOT43667.1"/>
    <property type="molecule type" value="Genomic_DNA"/>
</dbReference>
<organism evidence="2 3">
    <name type="scientific">Streptomyces caelestis</name>
    <dbReference type="NCBI Taxonomy" id="36816"/>
    <lineage>
        <taxon>Bacteria</taxon>
        <taxon>Bacillati</taxon>
        <taxon>Actinomycetota</taxon>
        <taxon>Actinomycetes</taxon>
        <taxon>Kitasatosporales</taxon>
        <taxon>Streptomycetaceae</taxon>
        <taxon>Streptomyces</taxon>
    </lineage>
</organism>
<evidence type="ECO:0000256" key="1">
    <source>
        <dbReference type="SAM" id="MobiDB-lite"/>
    </source>
</evidence>